<dbReference type="SUPFAM" id="SSF51679">
    <property type="entry name" value="Bacterial luciferase-like"/>
    <property type="match status" value="1"/>
</dbReference>
<dbReference type="PANTHER" id="PTHR42847">
    <property type="entry name" value="ALKANESULFONATE MONOOXYGENASE"/>
    <property type="match status" value="1"/>
</dbReference>
<evidence type="ECO:0000256" key="1">
    <source>
        <dbReference type="ARBA" id="ARBA00022630"/>
    </source>
</evidence>
<accession>A0A6J4Q5G9</accession>
<feature type="domain" description="Luciferase-like" evidence="6">
    <location>
        <begin position="46"/>
        <end position="352"/>
    </location>
</feature>
<evidence type="ECO:0000256" key="4">
    <source>
        <dbReference type="ARBA" id="ARBA00023033"/>
    </source>
</evidence>
<evidence type="ECO:0000256" key="2">
    <source>
        <dbReference type="ARBA" id="ARBA00022643"/>
    </source>
</evidence>
<dbReference type="GO" id="GO:0008726">
    <property type="term" value="F:alkanesulfonate monooxygenase activity"/>
    <property type="evidence" value="ECO:0007669"/>
    <property type="project" value="UniProtKB-EC"/>
</dbReference>
<proteinExistence type="predicted"/>
<keyword evidence="1" id="KW-0285">Flavoprotein</keyword>
<gene>
    <name evidence="7" type="ORF">AVDCRST_MAG66-3801</name>
</gene>
<dbReference type="PANTHER" id="PTHR42847:SF4">
    <property type="entry name" value="ALKANESULFONATE MONOOXYGENASE-RELATED"/>
    <property type="match status" value="1"/>
</dbReference>
<dbReference type="InterPro" id="IPR050172">
    <property type="entry name" value="SsuD_RutA_monooxygenase"/>
</dbReference>
<sequence length="407" mass="43376">MSVAASGDAPIDDLSRETSAMALQLYWFLPSHGDGRNLVARPGGAGGVGDRRRVCDPNYLAQVAEAADGQGFHGALLPFGLFCEDPWLIGAAVAARTERLRFMVAVRPGLMSPTLVAQMSATFQRITGDRLELNVVTGGDPEEQHRYGDWLDHAARYARTSEFLEILRSSWAGPTDLDGVHYTVAGARVMRPPRSVPKIFVGGSSDAAVRVACRHADVYLCWAEPPAGIAEQFTRVRAHAAGAGTAAPACGTRLHVISRDRAEDAWAVAEALSADLEPDTVRAARRRMEASDSVGQSRMAALHDEHRERGPEVAPNLWNGIGLVRQGPGLTLVGSHAEVAERIAELHDVGVEYLILSGQPHLEEAYWVGEGVIPLLRERGVLAGYGDGPGAPPHSGHLAGAVPGAAR</sequence>
<dbReference type="EMBL" id="CADCUS010000488">
    <property type="protein sequence ID" value="CAA9432670.1"/>
    <property type="molecule type" value="Genomic_DNA"/>
</dbReference>
<dbReference type="EC" id="1.14.14.5" evidence="7"/>
<protein>
    <submittedName>
        <fullName evidence="7">Alkanesulfonate monooxygenase</fullName>
        <ecNumber evidence="7">1.14.14.5</ecNumber>
    </submittedName>
</protein>
<dbReference type="CDD" id="cd01094">
    <property type="entry name" value="Alkanesulfonate_monoxygenase"/>
    <property type="match status" value="1"/>
</dbReference>
<evidence type="ECO:0000313" key="7">
    <source>
        <dbReference type="EMBL" id="CAA9432670.1"/>
    </source>
</evidence>
<evidence type="ECO:0000259" key="6">
    <source>
        <dbReference type="Pfam" id="PF00296"/>
    </source>
</evidence>
<dbReference type="InterPro" id="IPR036661">
    <property type="entry name" value="Luciferase-like_sf"/>
</dbReference>
<evidence type="ECO:0000256" key="3">
    <source>
        <dbReference type="ARBA" id="ARBA00023002"/>
    </source>
</evidence>
<feature type="region of interest" description="Disordered" evidence="5">
    <location>
        <begin position="386"/>
        <end position="407"/>
    </location>
</feature>
<keyword evidence="4 7" id="KW-0503">Monooxygenase</keyword>
<evidence type="ECO:0000256" key="5">
    <source>
        <dbReference type="SAM" id="MobiDB-lite"/>
    </source>
</evidence>
<reference evidence="7" key="1">
    <citation type="submission" date="2020-02" db="EMBL/GenBank/DDBJ databases">
        <authorList>
            <person name="Meier V. D."/>
        </authorList>
    </citation>
    <scope>NUCLEOTIDE SEQUENCE</scope>
    <source>
        <strain evidence="7">AVDCRST_MAG66</strain>
    </source>
</reference>
<dbReference type="InterPro" id="IPR011251">
    <property type="entry name" value="Luciferase-like_dom"/>
</dbReference>
<name>A0A6J4Q5G9_9PSEU</name>
<dbReference type="Pfam" id="PF00296">
    <property type="entry name" value="Bac_luciferase"/>
    <property type="match status" value="1"/>
</dbReference>
<organism evidence="7">
    <name type="scientific">uncultured Pseudonocardia sp</name>
    <dbReference type="NCBI Taxonomy" id="211455"/>
    <lineage>
        <taxon>Bacteria</taxon>
        <taxon>Bacillati</taxon>
        <taxon>Actinomycetota</taxon>
        <taxon>Actinomycetes</taxon>
        <taxon>Pseudonocardiales</taxon>
        <taxon>Pseudonocardiaceae</taxon>
        <taxon>Pseudonocardia</taxon>
        <taxon>environmental samples</taxon>
    </lineage>
</organism>
<keyword evidence="3 7" id="KW-0560">Oxidoreductase</keyword>
<dbReference type="GO" id="GO:0046306">
    <property type="term" value="P:alkanesulfonate catabolic process"/>
    <property type="evidence" value="ECO:0007669"/>
    <property type="project" value="TreeGrafter"/>
</dbReference>
<dbReference type="AlphaFoldDB" id="A0A6J4Q5G9"/>
<keyword evidence="2" id="KW-0288">FMN</keyword>
<dbReference type="Gene3D" id="3.20.20.30">
    <property type="entry name" value="Luciferase-like domain"/>
    <property type="match status" value="1"/>
</dbReference>